<dbReference type="PANTHER" id="PTHR13318">
    <property type="entry name" value="PARTNER OF PAIRED, ISOFORM B-RELATED"/>
    <property type="match status" value="1"/>
</dbReference>
<dbReference type="InterPro" id="IPR006553">
    <property type="entry name" value="Leu-rich_rpt_Cys-con_subtyp"/>
</dbReference>
<dbReference type="GO" id="GO:0031146">
    <property type="term" value="P:SCF-dependent proteasomal ubiquitin-dependent protein catabolic process"/>
    <property type="evidence" value="ECO:0007669"/>
    <property type="project" value="TreeGrafter"/>
</dbReference>
<dbReference type="GO" id="GO:0019005">
    <property type="term" value="C:SCF ubiquitin ligase complex"/>
    <property type="evidence" value="ECO:0007669"/>
    <property type="project" value="TreeGrafter"/>
</dbReference>
<gene>
    <name evidence="1" type="ORF">Nepgr_025094</name>
</gene>
<protein>
    <submittedName>
        <fullName evidence="1">Uncharacterized protein</fullName>
    </submittedName>
</protein>
<reference evidence="1" key="1">
    <citation type="submission" date="2023-05" db="EMBL/GenBank/DDBJ databases">
        <title>Nepenthes gracilis genome sequencing.</title>
        <authorList>
            <person name="Fukushima K."/>
        </authorList>
    </citation>
    <scope>NUCLEOTIDE SEQUENCE</scope>
    <source>
        <strain evidence="1">SING2019-196</strain>
    </source>
</reference>
<dbReference type="EMBL" id="BSYO01000026">
    <property type="protein sequence ID" value="GMH23251.1"/>
    <property type="molecule type" value="Genomic_DNA"/>
</dbReference>
<dbReference type="SUPFAM" id="SSF52047">
    <property type="entry name" value="RNI-like"/>
    <property type="match status" value="1"/>
</dbReference>
<organism evidence="1 2">
    <name type="scientific">Nepenthes gracilis</name>
    <name type="common">Slender pitcher plant</name>
    <dbReference type="NCBI Taxonomy" id="150966"/>
    <lineage>
        <taxon>Eukaryota</taxon>
        <taxon>Viridiplantae</taxon>
        <taxon>Streptophyta</taxon>
        <taxon>Embryophyta</taxon>
        <taxon>Tracheophyta</taxon>
        <taxon>Spermatophyta</taxon>
        <taxon>Magnoliopsida</taxon>
        <taxon>eudicotyledons</taxon>
        <taxon>Gunneridae</taxon>
        <taxon>Pentapetalae</taxon>
        <taxon>Caryophyllales</taxon>
        <taxon>Nepenthaceae</taxon>
        <taxon>Nepenthes</taxon>
    </lineage>
</organism>
<evidence type="ECO:0000313" key="2">
    <source>
        <dbReference type="Proteomes" id="UP001279734"/>
    </source>
</evidence>
<dbReference type="SMART" id="SM00367">
    <property type="entry name" value="LRR_CC"/>
    <property type="match status" value="2"/>
</dbReference>
<evidence type="ECO:0000313" key="1">
    <source>
        <dbReference type="EMBL" id="GMH23251.1"/>
    </source>
</evidence>
<dbReference type="PANTHER" id="PTHR13318:SF92">
    <property type="entry name" value="F-BOX_LRR-REPEAT PROTEIN 8-RELATED"/>
    <property type="match status" value="1"/>
</dbReference>
<sequence>MLAVNCQNLERLALCGSDTVGDAEILCIAAKCIALKKLCIKNCPVSDHGIEALAGGCPNLVKVKVKKCKAVTYEGADWLRATRGSLAVNLDTGEPEHQDGTANDGAQNTDGDALNVNAQIACGNAAAMRTVRSSSFRLRFSLLTGRNFAACTLRSSSSDVKFKPDKKGDITFTRKPYFRHSAD</sequence>
<name>A0AAD3Y153_NEPGR</name>
<dbReference type="Gene3D" id="3.80.10.10">
    <property type="entry name" value="Ribonuclease Inhibitor"/>
    <property type="match status" value="1"/>
</dbReference>
<accession>A0AAD3Y153</accession>
<comment type="caution">
    <text evidence="1">The sequence shown here is derived from an EMBL/GenBank/DDBJ whole genome shotgun (WGS) entry which is preliminary data.</text>
</comment>
<proteinExistence type="predicted"/>
<dbReference type="InterPro" id="IPR032675">
    <property type="entry name" value="LRR_dom_sf"/>
</dbReference>
<dbReference type="AlphaFoldDB" id="A0AAD3Y153"/>
<dbReference type="Proteomes" id="UP001279734">
    <property type="component" value="Unassembled WGS sequence"/>
</dbReference>
<keyword evidence="2" id="KW-1185">Reference proteome</keyword>